<organism evidence="8">
    <name type="scientific">Thermodesulfovibrio aggregans</name>
    <dbReference type="NCBI Taxonomy" id="86166"/>
    <lineage>
        <taxon>Bacteria</taxon>
        <taxon>Pseudomonadati</taxon>
        <taxon>Nitrospirota</taxon>
        <taxon>Thermodesulfovibrionia</taxon>
        <taxon>Thermodesulfovibrionales</taxon>
        <taxon>Thermodesulfovibrionaceae</taxon>
        <taxon>Thermodesulfovibrio</taxon>
    </lineage>
</organism>
<name>A0A7C4EKH2_9BACT</name>
<proteinExistence type="inferred from homology"/>
<dbReference type="PIRSF" id="PIRSF038471">
    <property type="entry name" value="MreC"/>
    <property type="match status" value="1"/>
</dbReference>
<dbReference type="EMBL" id="DTHO01000009">
    <property type="protein sequence ID" value="HGG99024.1"/>
    <property type="molecule type" value="Genomic_DNA"/>
</dbReference>
<evidence type="ECO:0000256" key="5">
    <source>
        <dbReference type="SAM" id="Coils"/>
    </source>
</evidence>
<evidence type="ECO:0000256" key="3">
    <source>
        <dbReference type="ARBA" id="ARBA00022960"/>
    </source>
</evidence>
<comment type="similarity">
    <text evidence="1">Belongs to the MreC family.</text>
</comment>
<evidence type="ECO:0000259" key="7">
    <source>
        <dbReference type="Pfam" id="PF04085"/>
    </source>
</evidence>
<dbReference type="Pfam" id="PF04085">
    <property type="entry name" value="MreC"/>
    <property type="match status" value="1"/>
</dbReference>
<dbReference type="AlphaFoldDB" id="A0A7C4EKH2"/>
<feature type="domain" description="Rod shape-determining protein MreC beta-barrel core" evidence="7">
    <location>
        <begin position="106"/>
        <end position="250"/>
    </location>
</feature>
<reference evidence="8" key="1">
    <citation type="journal article" date="2020" name="mSystems">
        <title>Genome- and Community-Level Interaction Insights into Carbon Utilization and Element Cycling Functions of Hydrothermarchaeota in Hydrothermal Sediment.</title>
        <authorList>
            <person name="Zhou Z."/>
            <person name="Liu Y."/>
            <person name="Xu W."/>
            <person name="Pan J."/>
            <person name="Luo Z.H."/>
            <person name="Li M."/>
        </authorList>
    </citation>
    <scope>NUCLEOTIDE SEQUENCE [LARGE SCALE GENOMIC DNA]</scope>
    <source>
        <strain evidence="8">SpSt-788</strain>
    </source>
</reference>
<dbReference type="GO" id="GO:0005886">
    <property type="term" value="C:plasma membrane"/>
    <property type="evidence" value="ECO:0007669"/>
    <property type="project" value="TreeGrafter"/>
</dbReference>
<dbReference type="Gene3D" id="2.40.10.350">
    <property type="entry name" value="Rod shape-determining protein MreC, domain 2"/>
    <property type="match status" value="1"/>
</dbReference>
<dbReference type="PANTHER" id="PTHR34138">
    <property type="entry name" value="CELL SHAPE-DETERMINING PROTEIN MREC"/>
    <property type="match status" value="1"/>
</dbReference>
<keyword evidence="3" id="KW-0133">Cell shape</keyword>
<dbReference type="NCBIfam" id="TIGR00219">
    <property type="entry name" value="mreC"/>
    <property type="match status" value="1"/>
</dbReference>
<gene>
    <name evidence="8" type="primary">mreC</name>
    <name evidence="8" type="ORF">ENV75_01005</name>
</gene>
<dbReference type="InterPro" id="IPR042175">
    <property type="entry name" value="Cell/Rod_MreC_2"/>
</dbReference>
<sequence>MIKKTTILIITGICFVSFVIISYQSKSFFYFPKIHLYSFVSPLINIKNFFSEAFSLREENKRLKEQLYQLTLQQKSLEGLLEENKKLKNLLHLQERKKEIVTIGRVVRYGSGRFLKTFWIDKGSNHGVRTNMPVITLNGLAGKVIFTSSNFSEVLILTDPNFSVAVRVERTRAEGILTGSGTNCVLKYIPQVEDIVIGDRLITSGLDGIFPEGINVGVIKRVDKKRGLFKDIEVIPYQTDSKIEEVAIIKN</sequence>
<evidence type="ECO:0000256" key="6">
    <source>
        <dbReference type="SAM" id="Phobius"/>
    </source>
</evidence>
<keyword evidence="5" id="KW-0175">Coiled coil</keyword>
<keyword evidence="6" id="KW-0472">Membrane</keyword>
<feature type="transmembrane region" description="Helical" evidence="6">
    <location>
        <begin position="6"/>
        <end position="23"/>
    </location>
</feature>
<dbReference type="InterPro" id="IPR007221">
    <property type="entry name" value="MreC"/>
</dbReference>
<dbReference type="GO" id="GO:0008360">
    <property type="term" value="P:regulation of cell shape"/>
    <property type="evidence" value="ECO:0007669"/>
    <property type="project" value="UniProtKB-KW"/>
</dbReference>
<evidence type="ECO:0000256" key="4">
    <source>
        <dbReference type="ARBA" id="ARBA00032089"/>
    </source>
</evidence>
<evidence type="ECO:0000256" key="2">
    <source>
        <dbReference type="ARBA" id="ARBA00013855"/>
    </source>
</evidence>
<keyword evidence="6" id="KW-1133">Transmembrane helix</keyword>
<comment type="caution">
    <text evidence="8">The sequence shown here is derived from an EMBL/GenBank/DDBJ whole genome shotgun (WGS) entry which is preliminary data.</text>
</comment>
<accession>A0A7C4EKH2</accession>
<keyword evidence="6" id="KW-0812">Transmembrane</keyword>
<dbReference type="InterPro" id="IPR042177">
    <property type="entry name" value="Cell/Rod_1"/>
</dbReference>
<feature type="coiled-coil region" evidence="5">
    <location>
        <begin position="46"/>
        <end position="97"/>
    </location>
</feature>
<dbReference type="Gene3D" id="2.40.10.340">
    <property type="entry name" value="Rod shape-determining protein MreC, domain 1"/>
    <property type="match status" value="1"/>
</dbReference>
<dbReference type="InterPro" id="IPR055342">
    <property type="entry name" value="MreC_beta-barrel_core"/>
</dbReference>
<evidence type="ECO:0000313" key="8">
    <source>
        <dbReference type="EMBL" id="HGG99024.1"/>
    </source>
</evidence>
<evidence type="ECO:0000256" key="1">
    <source>
        <dbReference type="ARBA" id="ARBA00009369"/>
    </source>
</evidence>
<dbReference type="PANTHER" id="PTHR34138:SF1">
    <property type="entry name" value="CELL SHAPE-DETERMINING PROTEIN MREC"/>
    <property type="match status" value="1"/>
</dbReference>
<protein>
    <recommendedName>
        <fullName evidence="2">Cell shape-determining protein MreC</fullName>
    </recommendedName>
    <alternativeName>
        <fullName evidence="4">Cell shape protein MreC</fullName>
    </alternativeName>
</protein>